<comment type="caution">
    <text evidence="2">The sequence shown here is derived from an EMBL/GenBank/DDBJ whole genome shotgun (WGS) entry which is preliminary data.</text>
</comment>
<proteinExistence type="predicted"/>
<dbReference type="PANTHER" id="PTHR43355:SF2">
    <property type="entry name" value="FLAVIN REDUCTASE (NADPH)"/>
    <property type="match status" value="1"/>
</dbReference>
<organism evidence="2 3">
    <name type="scientific">Paenibacillus illinoisensis</name>
    <dbReference type="NCBI Taxonomy" id="59845"/>
    <lineage>
        <taxon>Bacteria</taxon>
        <taxon>Bacillati</taxon>
        <taxon>Bacillota</taxon>
        <taxon>Bacilli</taxon>
        <taxon>Bacillales</taxon>
        <taxon>Paenibacillaceae</taxon>
        <taxon>Paenibacillus</taxon>
    </lineage>
</organism>
<dbReference type="InterPro" id="IPR016040">
    <property type="entry name" value="NAD(P)-bd_dom"/>
</dbReference>
<dbReference type="EC" id="1.6.5.3" evidence="2"/>
<dbReference type="InterPro" id="IPR051606">
    <property type="entry name" value="Polyketide_Oxido-like"/>
</dbReference>
<dbReference type="GO" id="GO:0004074">
    <property type="term" value="F:biliverdin reductase [NAD(P)H] activity"/>
    <property type="evidence" value="ECO:0007669"/>
    <property type="project" value="TreeGrafter"/>
</dbReference>
<sequence length="212" mass="23989">MNIIIFGATGRTGKELLQRALDEGHTVTAFVRNPSKLGISDSKLKVVQGEVTRYTDVDHVLKKEKFDAVFSVLGAKSMFKRDLVLIDALKNIIQAMENNEAGKLIHVSFIGTHREAGKLGFLYKYVIPNVMTNLLRDHLDKDILVTSSELNWILVQPPVLTMDRYNGKYVHEAEIHPDKSRKLKLSRANLADFMLKHVNDSTYDRKAVLVTE</sequence>
<dbReference type="EMBL" id="PRLG01000029">
    <property type="protein sequence ID" value="PYY26323.1"/>
    <property type="molecule type" value="Genomic_DNA"/>
</dbReference>
<accession>A0A2W0C1V0</accession>
<protein>
    <submittedName>
        <fullName evidence="2">NmrA family protein</fullName>
        <ecNumber evidence="2">1.6.5.3</ecNumber>
    </submittedName>
</protein>
<name>A0A2W0C1V0_9BACL</name>
<gene>
    <name evidence="2" type="ORF">PIL02S_05718</name>
</gene>
<dbReference type="AlphaFoldDB" id="A0A2W0C1V0"/>
<dbReference type="PANTHER" id="PTHR43355">
    <property type="entry name" value="FLAVIN REDUCTASE (NADPH)"/>
    <property type="match status" value="1"/>
</dbReference>
<evidence type="ECO:0000313" key="2">
    <source>
        <dbReference type="EMBL" id="PYY26323.1"/>
    </source>
</evidence>
<dbReference type="GO" id="GO:0042602">
    <property type="term" value="F:riboflavin reductase (NADPH) activity"/>
    <property type="evidence" value="ECO:0007669"/>
    <property type="project" value="TreeGrafter"/>
</dbReference>
<keyword evidence="2" id="KW-0560">Oxidoreductase</keyword>
<evidence type="ECO:0000259" key="1">
    <source>
        <dbReference type="Pfam" id="PF13460"/>
    </source>
</evidence>
<dbReference type="SUPFAM" id="SSF51735">
    <property type="entry name" value="NAD(P)-binding Rossmann-fold domains"/>
    <property type="match status" value="1"/>
</dbReference>
<dbReference type="Pfam" id="PF13460">
    <property type="entry name" value="NAD_binding_10"/>
    <property type="match status" value="1"/>
</dbReference>
<reference evidence="2 3" key="1">
    <citation type="submission" date="2018-01" db="EMBL/GenBank/DDBJ databases">
        <title>Genome sequence of the PGP bacterium Paenibacillus illinoisensis E3.</title>
        <authorList>
            <person name="Rolli E."/>
            <person name="Marasco R."/>
            <person name="Bessem C."/>
            <person name="Michoud G."/>
            <person name="Gaiarsa S."/>
            <person name="Borin S."/>
            <person name="Daffonchio D."/>
        </authorList>
    </citation>
    <scope>NUCLEOTIDE SEQUENCE [LARGE SCALE GENOMIC DNA]</scope>
    <source>
        <strain evidence="2 3">E3</strain>
    </source>
</reference>
<evidence type="ECO:0000313" key="3">
    <source>
        <dbReference type="Proteomes" id="UP000247459"/>
    </source>
</evidence>
<dbReference type="Gene3D" id="3.40.50.720">
    <property type="entry name" value="NAD(P)-binding Rossmann-like Domain"/>
    <property type="match status" value="1"/>
</dbReference>
<dbReference type="InterPro" id="IPR036291">
    <property type="entry name" value="NAD(P)-bd_dom_sf"/>
</dbReference>
<feature type="domain" description="NAD(P)-binding" evidence="1">
    <location>
        <begin position="7"/>
        <end position="200"/>
    </location>
</feature>
<dbReference type="Proteomes" id="UP000247459">
    <property type="component" value="Unassembled WGS sequence"/>
</dbReference>